<dbReference type="RefSeq" id="WP_096342378.1">
    <property type="nucleotide sequence ID" value="NZ_NWMW01000001.1"/>
</dbReference>
<evidence type="ECO:0008006" key="4">
    <source>
        <dbReference type="Google" id="ProtNLM"/>
    </source>
</evidence>
<comment type="caution">
    <text evidence="2">The sequence shown here is derived from an EMBL/GenBank/DDBJ whole genome shotgun (WGS) entry which is preliminary data.</text>
</comment>
<keyword evidence="1" id="KW-0472">Membrane</keyword>
<evidence type="ECO:0000313" key="2">
    <source>
        <dbReference type="EMBL" id="PCD03983.1"/>
    </source>
</evidence>
<dbReference type="AlphaFoldDB" id="A0A2A4B461"/>
<protein>
    <recommendedName>
        <fullName evidence="4">ATPase</fullName>
    </recommendedName>
</protein>
<proteinExistence type="predicted"/>
<sequence>MNGGSRIIDFHADREPPAADDGDILPLERAAMLPDAYAPPPPETTARLAMIGAIAAGAAWVAWCLWSLFAQPMPVALMPAATIQLAAAILAPLALVAIIWLVARRGGERQGRRFAALQAAMRAEADMFESRMEMLSERIAADRALLDQHMRELLETGDGATARMQAVANAMTTEVASIHAAARTLGEATDIAGKRLAVLLAQLPKAQGEVDGLARTFHAIGMETGERVSALDAQLAALAERGRHADEVAGGAAQRLAAHIARMEATSESAGQRLEDVAAKTSAEVDAVLDRAAAAIDEARRGIAAQGEATTAMLAANQAALDSHAQAGLERLRERIGQVEASIGRIADALDAEHEQAGALFETLDTNVARATAQLDLLHETGSARALSLAQQVATVTAGLDAMREAMNGGDAVAKATMETAEGLLTALDAATREIDETLPEALGRLDARVGDSRRIVGAAKPELLALVTAAESTHTAIEAINDVVGQQRDTLVKLSAALVEALGTGSDRIESIRATIEQTIADTRDFADGAAPQLVEALVSIRETAGAAADHARKTLGAVIPEAAAQLEHAAVERFARAFDDAVARQLGLLAQAADDAVRVAARAADRVGEKTLAIAEASAIVESRIDAAEAAREAAERDSFARRVSLLIEALNSAAIDITKALSADVADTAWAAYLKGDRGVFTRRAVRLLDPADLREIAALYDADDAFHDQVNRYIHDFEAMLRLVLAQRDGSPMGVTLLSSDSGKLYVALAQAIERLRT</sequence>
<name>A0A2A4B461_9SPHN</name>
<keyword evidence="3" id="KW-1185">Reference proteome</keyword>
<dbReference type="EMBL" id="NWMW01000001">
    <property type="protein sequence ID" value="PCD03983.1"/>
    <property type="molecule type" value="Genomic_DNA"/>
</dbReference>
<feature type="transmembrane region" description="Helical" evidence="1">
    <location>
        <begin position="81"/>
        <end position="103"/>
    </location>
</feature>
<evidence type="ECO:0000256" key="1">
    <source>
        <dbReference type="SAM" id="Phobius"/>
    </source>
</evidence>
<feature type="transmembrane region" description="Helical" evidence="1">
    <location>
        <begin position="48"/>
        <end position="69"/>
    </location>
</feature>
<reference evidence="2 3" key="1">
    <citation type="submission" date="2017-09" db="EMBL/GenBank/DDBJ databases">
        <title>Sphingomonas spermidinifaciens 9NM-10, whole genome shotgun sequence.</title>
        <authorList>
            <person name="Feng G."/>
            <person name="Zhu H."/>
        </authorList>
    </citation>
    <scope>NUCLEOTIDE SEQUENCE [LARGE SCALE GENOMIC DNA]</scope>
    <source>
        <strain evidence="2 3">9NM-10</strain>
    </source>
</reference>
<dbReference type="Proteomes" id="UP000218366">
    <property type="component" value="Unassembled WGS sequence"/>
</dbReference>
<keyword evidence="1" id="KW-1133">Transmembrane helix</keyword>
<accession>A0A2A4B461</accession>
<organism evidence="2 3">
    <name type="scientific">Sphingomonas spermidinifaciens</name>
    <dbReference type="NCBI Taxonomy" id="1141889"/>
    <lineage>
        <taxon>Bacteria</taxon>
        <taxon>Pseudomonadati</taxon>
        <taxon>Pseudomonadota</taxon>
        <taxon>Alphaproteobacteria</taxon>
        <taxon>Sphingomonadales</taxon>
        <taxon>Sphingomonadaceae</taxon>
        <taxon>Sphingomonas</taxon>
    </lineage>
</organism>
<gene>
    <name evidence="2" type="ORF">COC42_06630</name>
</gene>
<dbReference type="OrthoDB" id="9777715at2"/>
<keyword evidence="1" id="KW-0812">Transmembrane</keyword>
<evidence type="ECO:0000313" key="3">
    <source>
        <dbReference type="Proteomes" id="UP000218366"/>
    </source>
</evidence>